<dbReference type="Pfam" id="PF02687">
    <property type="entry name" value="FtsX"/>
    <property type="match status" value="2"/>
</dbReference>
<feature type="transmembrane region" description="Helical" evidence="8">
    <location>
        <begin position="794"/>
        <end position="821"/>
    </location>
</feature>
<feature type="transmembrane region" description="Helical" evidence="8">
    <location>
        <begin position="554"/>
        <end position="574"/>
    </location>
</feature>
<evidence type="ECO:0000256" key="7">
    <source>
        <dbReference type="SAM" id="MobiDB-lite"/>
    </source>
</evidence>
<feature type="transmembrane region" description="Helical" evidence="8">
    <location>
        <begin position="424"/>
        <end position="445"/>
    </location>
</feature>
<keyword evidence="3 8" id="KW-0812">Transmembrane</keyword>
<feature type="transmembrane region" description="Helical" evidence="8">
    <location>
        <begin position="887"/>
        <end position="912"/>
    </location>
</feature>
<feature type="transmembrane region" description="Helical" evidence="8">
    <location>
        <begin position="328"/>
        <end position="347"/>
    </location>
</feature>
<keyword evidence="4 8" id="KW-1133">Transmembrane helix</keyword>
<evidence type="ECO:0000256" key="2">
    <source>
        <dbReference type="ARBA" id="ARBA00022475"/>
    </source>
</evidence>
<keyword evidence="5 8" id="KW-0472">Membrane</keyword>
<dbReference type="InterPro" id="IPR050250">
    <property type="entry name" value="Macrolide_Exporter_MacB"/>
</dbReference>
<dbReference type="InterPro" id="IPR003838">
    <property type="entry name" value="ABC3_permease_C"/>
</dbReference>
<feature type="transmembrane region" description="Helical" evidence="8">
    <location>
        <begin position="382"/>
        <end position="404"/>
    </location>
</feature>
<feature type="region of interest" description="Disordered" evidence="7">
    <location>
        <begin position="29"/>
        <end position="51"/>
    </location>
</feature>
<feature type="transmembrane region" description="Helical" evidence="8">
    <location>
        <begin position="497"/>
        <end position="516"/>
    </location>
</feature>
<proteinExistence type="inferred from homology"/>
<dbReference type="PANTHER" id="PTHR30572:SF4">
    <property type="entry name" value="ABC TRANSPORTER PERMEASE YTRF"/>
    <property type="match status" value="1"/>
</dbReference>
<feature type="transmembrane region" description="Helical" evidence="8">
    <location>
        <begin position="842"/>
        <end position="875"/>
    </location>
</feature>
<reference evidence="11" key="1">
    <citation type="journal article" date="2019" name="Int. J. Syst. Evol. Microbiol.">
        <title>The Global Catalogue of Microorganisms (GCM) 10K type strain sequencing project: providing services to taxonomists for standard genome sequencing and annotation.</title>
        <authorList>
            <consortium name="The Broad Institute Genomics Platform"/>
            <consortium name="The Broad Institute Genome Sequencing Center for Infectious Disease"/>
            <person name="Wu L."/>
            <person name="Ma J."/>
        </authorList>
    </citation>
    <scope>NUCLEOTIDE SEQUENCE [LARGE SCALE GENOMIC DNA]</scope>
    <source>
        <strain evidence="11">ICMP 19430</strain>
    </source>
</reference>
<organism evidence="10 11">
    <name type="scientific">Streptomyces caviscabies</name>
    <dbReference type="NCBI Taxonomy" id="90079"/>
    <lineage>
        <taxon>Bacteria</taxon>
        <taxon>Bacillati</taxon>
        <taxon>Actinomycetota</taxon>
        <taxon>Actinomycetes</taxon>
        <taxon>Kitasatosporales</taxon>
        <taxon>Streptomycetaceae</taxon>
        <taxon>Streptomyces</taxon>
    </lineage>
</organism>
<dbReference type="Proteomes" id="UP001596509">
    <property type="component" value="Unassembled WGS sequence"/>
</dbReference>
<evidence type="ECO:0000313" key="10">
    <source>
        <dbReference type="EMBL" id="MFC7352208.1"/>
    </source>
</evidence>
<evidence type="ECO:0000256" key="5">
    <source>
        <dbReference type="ARBA" id="ARBA00023136"/>
    </source>
</evidence>
<evidence type="ECO:0000313" key="11">
    <source>
        <dbReference type="Proteomes" id="UP001596509"/>
    </source>
</evidence>
<comment type="subcellular location">
    <subcellularLocation>
        <location evidence="1">Cell membrane</location>
        <topology evidence="1">Multi-pass membrane protein</topology>
    </subcellularLocation>
</comment>
<feature type="transmembrane region" description="Helical" evidence="8">
    <location>
        <begin position="72"/>
        <end position="99"/>
    </location>
</feature>
<comment type="similarity">
    <text evidence="6">Belongs to the ABC-4 integral membrane protein family.</text>
</comment>
<feature type="domain" description="ABC3 transporter permease C-terminal" evidence="9">
    <location>
        <begin position="801"/>
        <end position="903"/>
    </location>
</feature>
<dbReference type="PANTHER" id="PTHR30572">
    <property type="entry name" value="MEMBRANE COMPONENT OF TRANSPORTER-RELATED"/>
    <property type="match status" value="1"/>
</dbReference>
<feature type="compositionally biased region" description="Basic and acidic residues" evidence="7">
    <location>
        <begin position="35"/>
        <end position="49"/>
    </location>
</feature>
<name>A0ABW2MEC4_9ACTN</name>
<evidence type="ECO:0000256" key="8">
    <source>
        <dbReference type="SAM" id="Phobius"/>
    </source>
</evidence>
<protein>
    <submittedName>
        <fullName evidence="10">FtsX-like permease family protein</fullName>
    </submittedName>
</protein>
<keyword evidence="2" id="KW-1003">Cell membrane</keyword>
<feature type="transmembrane region" description="Helical" evidence="8">
    <location>
        <begin position="473"/>
        <end position="491"/>
    </location>
</feature>
<evidence type="ECO:0000256" key="4">
    <source>
        <dbReference type="ARBA" id="ARBA00022989"/>
    </source>
</evidence>
<feature type="domain" description="ABC3 transporter permease C-terminal" evidence="9">
    <location>
        <begin position="334"/>
        <end position="448"/>
    </location>
</feature>
<sequence>MRKRTKKPTVVEPAVVEAAVVKPPAAKFAGTHSTAARERSGTAAREARGVRRGSRRASAFLARRSLATHRRAWAAVIVATGAAAALIGAFAFVVGSLLVAAPPVQRYAGADAVVAADQKVSYTAKPWGGEPQTATAYLPERARLDRSVLAAVAGADGVAKAVADDSVPVATGDGRPAVGRSWPSAALTPYELAEGRAPRDATEVVLDGTLAADGPAPGGRIVLRADGTARTYTVSGIARAGHNGDGPPAVFFTEPRLTALAGHPGRIDAIGVIAEPGVPPKALRDAIGAVLPEDAGVAGSDRGVRVLTGAERGEAEQVDALGGRGDRLALLGSIGGTVLMVALLVIASTLSQAIHQRSGELALLRAVGASPRQLRSAIGREAGRVSAVAALLGGLGAVPLGLAMRSLLTTGTLPLPVPWWLPPAAALAGGLLVALLARPVAMLAARSITRLRPAAALGAATADEPSGPGRFRTVAGVVLAFAGVSSAGVATTQNGQAAGAAASGAALSLVIAVALLGPRIARIALGALGRPLRRAGGVSGFLAERTASAHTRRLAAAFTPIVLVVAFVCVQLAAGPTLERASDRQASAALRADLVATGGAAGLPAGAARAVREAPGVTAATGVLRSAVVLADREAGEPVLTRLPVLGVEARGLSGILDPRVTAGDLDRLTGRDAVAVGADRAKSLGVGPGDRVALRLGDGTRVEPRVVAVYGHELGLGEFLFPREALAGHVSAARDQVVLIRTGAGASSGAASGADPVAAVRKALTPYGGGVALRAATPDDIRIAPPVPDEENAMIVIGVGVIGGFALLAVVTTLALITLGRRGEFRLLRTVGTGRRQLRRMLVLETGLVTVAGLVIGTAVAAVPLTAFAVAVAGTAPYLPPTHYGVIAGAVALAAAAGTLVPGASGGRFVLGRGAR</sequence>
<dbReference type="EMBL" id="JBHTCK010000004">
    <property type="protein sequence ID" value="MFC7352208.1"/>
    <property type="molecule type" value="Genomic_DNA"/>
</dbReference>
<gene>
    <name evidence="10" type="ORF">ACFQW9_16315</name>
</gene>
<evidence type="ECO:0000256" key="3">
    <source>
        <dbReference type="ARBA" id="ARBA00022692"/>
    </source>
</evidence>
<comment type="caution">
    <text evidence="10">The sequence shown here is derived from an EMBL/GenBank/DDBJ whole genome shotgun (WGS) entry which is preliminary data.</text>
</comment>
<accession>A0ABW2MEC4</accession>
<keyword evidence="11" id="KW-1185">Reference proteome</keyword>
<evidence type="ECO:0000256" key="1">
    <source>
        <dbReference type="ARBA" id="ARBA00004651"/>
    </source>
</evidence>
<dbReference type="RefSeq" id="WP_319271413.1">
    <property type="nucleotide sequence ID" value="NZ_JBHTCK010000004.1"/>
</dbReference>
<evidence type="ECO:0000256" key="6">
    <source>
        <dbReference type="ARBA" id="ARBA00038076"/>
    </source>
</evidence>
<evidence type="ECO:0000259" key="9">
    <source>
        <dbReference type="Pfam" id="PF02687"/>
    </source>
</evidence>